<dbReference type="PROSITE" id="PS50939">
    <property type="entry name" value="CYTOCHROME_B561"/>
    <property type="match status" value="1"/>
</dbReference>
<dbReference type="InterPro" id="IPR045150">
    <property type="entry name" value="CYB561D1/2"/>
</dbReference>
<evidence type="ECO:0000256" key="1">
    <source>
        <dbReference type="ARBA" id="ARBA00001970"/>
    </source>
</evidence>
<dbReference type="AlphaFoldDB" id="A0AAQ3JQM0"/>
<evidence type="ECO:0000256" key="9">
    <source>
        <dbReference type="ARBA" id="ARBA00023004"/>
    </source>
</evidence>
<feature type="transmembrane region" description="Helical" evidence="11">
    <location>
        <begin position="50"/>
        <end position="67"/>
    </location>
</feature>
<comment type="subcellular location">
    <subcellularLocation>
        <location evidence="2">Membrane</location>
        <topology evidence="2">Multi-pass membrane protein</topology>
    </subcellularLocation>
</comment>
<keyword evidence="9" id="KW-0408">Iron</keyword>
<evidence type="ECO:0000313" key="14">
    <source>
        <dbReference type="Proteomes" id="UP001327560"/>
    </source>
</evidence>
<name>A0AAQ3JQM0_9LILI</name>
<dbReference type="Pfam" id="PF03188">
    <property type="entry name" value="Cytochrom_B561"/>
    <property type="match status" value="1"/>
</dbReference>
<keyword evidence="7" id="KW-0249">Electron transport</keyword>
<keyword evidence="4" id="KW-0349">Heme</keyword>
<reference evidence="13 14" key="1">
    <citation type="submission" date="2023-10" db="EMBL/GenBank/DDBJ databases">
        <title>Chromosome-scale genome assembly provides insights into flower coloration mechanisms of Canna indica.</title>
        <authorList>
            <person name="Li C."/>
        </authorList>
    </citation>
    <scope>NUCLEOTIDE SEQUENCE [LARGE SCALE GENOMIC DNA]</scope>
    <source>
        <tissue evidence="13">Flower</tissue>
    </source>
</reference>
<dbReference type="GO" id="GO:0020037">
    <property type="term" value="F:heme binding"/>
    <property type="evidence" value="ECO:0007669"/>
    <property type="project" value="TreeGrafter"/>
</dbReference>
<organism evidence="13 14">
    <name type="scientific">Canna indica</name>
    <name type="common">Indian-shot</name>
    <dbReference type="NCBI Taxonomy" id="4628"/>
    <lineage>
        <taxon>Eukaryota</taxon>
        <taxon>Viridiplantae</taxon>
        <taxon>Streptophyta</taxon>
        <taxon>Embryophyta</taxon>
        <taxon>Tracheophyta</taxon>
        <taxon>Spermatophyta</taxon>
        <taxon>Magnoliopsida</taxon>
        <taxon>Liliopsida</taxon>
        <taxon>Zingiberales</taxon>
        <taxon>Cannaceae</taxon>
        <taxon>Canna</taxon>
    </lineage>
</organism>
<feature type="transmembrane region" description="Helical" evidence="11">
    <location>
        <begin position="115"/>
        <end position="134"/>
    </location>
</feature>
<evidence type="ECO:0000256" key="6">
    <source>
        <dbReference type="ARBA" id="ARBA00022723"/>
    </source>
</evidence>
<feature type="transmembrane region" description="Helical" evidence="11">
    <location>
        <begin position="79"/>
        <end position="103"/>
    </location>
</feature>
<evidence type="ECO:0000256" key="5">
    <source>
        <dbReference type="ARBA" id="ARBA00022692"/>
    </source>
</evidence>
<evidence type="ECO:0000256" key="8">
    <source>
        <dbReference type="ARBA" id="ARBA00022989"/>
    </source>
</evidence>
<keyword evidence="8 11" id="KW-1133">Transmembrane helix</keyword>
<keyword evidence="14" id="KW-1185">Reference proteome</keyword>
<dbReference type="GO" id="GO:0140575">
    <property type="term" value="F:transmembrane monodehydroascorbate reductase activity"/>
    <property type="evidence" value="ECO:0007669"/>
    <property type="project" value="InterPro"/>
</dbReference>
<evidence type="ECO:0000256" key="10">
    <source>
        <dbReference type="ARBA" id="ARBA00023136"/>
    </source>
</evidence>
<protein>
    <submittedName>
        <fullName evidence="13">Cytochrome b561 domain-containing protein</fullName>
    </submittedName>
</protein>
<evidence type="ECO:0000313" key="13">
    <source>
        <dbReference type="EMBL" id="WOK93538.1"/>
    </source>
</evidence>
<keyword evidence="3" id="KW-0813">Transport</keyword>
<gene>
    <name evidence="13" type="ORF">Cni_G02238</name>
</gene>
<dbReference type="Proteomes" id="UP001327560">
    <property type="component" value="Chromosome 1"/>
</dbReference>
<dbReference type="InterPro" id="IPR006593">
    <property type="entry name" value="Cyt_b561/ferric_Rdtase_TM"/>
</dbReference>
<evidence type="ECO:0000256" key="2">
    <source>
        <dbReference type="ARBA" id="ARBA00004141"/>
    </source>
</evidence>
<dbReference type="CDD" id="cd08760">
    <property type="entry name" value="Cyt_b561_FRRS1_like"/>
    <property type="match status" value="1"/>
</dbReference>
<evidence type="ECO:0000256" key="4">
    <source>
        <dbReference type="ARBA" id="ARBA00022617"/>
    </source>
</evidence>
<feature type="domain" description="Cytochrome b561" evidence="12">
    <location>
        <begin position="1"/>
        <end position="142"/>
    </location>
</feature>
<dbReference type="PANTHER" id="PTHR15422">
    <property type="entry name" value="OS05G0565100 PROTEIN"/>
    <property type="match status" value="1"/>
</dbReference>
<keyword evidence="6" id="KW-0479">Metal-binding</keyword>
<keyword evidence="10 11" id="KW-0472">Membrane</keyword>
<evidence type="ECO:0000256" key="3">
    <source>
        <dbReference type="ARBA" id="ARBA00022448"/>
    </source>
</evidence>
<comment type="cofactor">
    <cofactor evidence="1">
        <name>heme b</name>
        <dbReference type="ChEBI" id="CHEBI:60344"/>
    </cofactor>
</comment>
<dbReference type="GO" id="GO:0016020">
    <property type="term" value="C:membrane"/>
    <property type="evidence" value="ECO:0007669"/>
    <property type="project" value="UniProtKB-SubCell"/>
</dbReference>
<sequence>MAASLYPSTSASGEKHKLSQLKIIAILMTTAAAVLSLMNFENSFNNTHQRIGLALYALIWIQPLTAFSRPPRGNEMRSIWYFVHWFFGIGICVLGIANIYVGLHVYHQRSSRSVSLWSVLFTVEISIIAFIFLFQDRWDYMVKEGVDEQVTPTSYMTYVSK</sequence>
<evidence type="ECO:0000256" key="11">
    <source>
        <dbReference type="SAM" id="Phobius"/>
    </source>
</evidence>
<dbReference type="PANTHER" id="PTHR15422:SF24">
    <property type="entry name" value="DOMON RELATED DOMAIN-CONTAINING PROTEIN"/>
    <property type="match status" value="1"/>
</dbReference>
<evidence type="ECO:0000259" key="12">
    <source>
        <dbReference type="PROSITE" id="PS50939"/>
    </source>
</evidence>
<accession>A0AAQ3JQM0</accession>
<dbReference type="GO" id="GO:0046872">
    <property type="term" value="F:metal ion binding"/>
    <property type="evidence" value="ECO:0007669"/>
    <property type="project" value="UniProtKB-KW"/>
</dbReference>
<keyword evidence="5 11" id="KW-0812">Transmembrane</keyword>
<dbReference type="Gene3D" id="1.20.120.1770">
    <property type="match status" value="1"/>
</dbReference>
<feature type="transmembrane region" description="Helical" evidence="11">
    <location>
        <begin position="21"/>
        <end position="38"/>
    </location>
</feature>
<evidence type="ECO:0000256" key="7">
    <source>
        <dbReference type="ARBA" id="ARBA00022982"/>
    </source>
</evidence>
<proteinExistence type="predicted"/>
<dbReference type="EMBL" id="CP136890">
    <property type="protein sequence ID" value="WOK93538.1"/>
    <property type="molecule type" value="Genomic_DNA"/>
</dbReference>
<dbReference type="SMART" id="SM00665">
    <property type="entry name" value="B561"/>
    <property type="match status" value="1"/>
</dbReference>